<dbReference type="EMBL" id="CP060636">
    <property type="protein sequence ID" value="QNM11029.1"/>
    <property type="molecule type" value="Genomic_DNA"/>
</dbReference>
<dbReference type="InterPro" id="IPR016787">
    <property type="entry name" value="UCP021328"/>
</dbReference>
<feature type="compositionally biased region" description="Basic and acidic residues" evidence="1">
    <location>
        <begin position="108"/>
        <end position="127"/>
    </location>
</feature>
<gene>
    <name evidence="2" type="ORF">H9Q80_12200</name>
</gene>
<reference evidence="2 3" key="1">
    <citation type="submission" date="2020-08" db="EMBL/GenBank/DDBJ databases">
        <authorList>
            <person name="Liu C."/>
            <person name="Sun Q."/>
        </authorList>
    </citation>
    <scope>NUCLEOTIDE SEQUENCE [LARGE SCALE GENOMIC DNA]</scope>
    <source>
        <strain evidence="2 3">NSJ-61</strain>
    </source>
</reference>
<dbReference type="Proteomes" id="UP000515856">
    <property type="component" value="Chromosome"/>
</dbReference>
<dbReference type="KEGG" id="ehn:H9Q80_12200"/>
<feature type="compositionally biased region" description="Basic residues" evidence="1">
    <location>
        <begin position="128"/>
        <end position="138"/>
    </location>
</feature>
<dbReference type="Pfam" id="PF11208">
    <property type="entry name" value="DUF2992"/>
    <property type="match status" value="1"/>
</dbReference>
<name>A0A7G9GJP7_9FIRM</name>
<evidence type="ECO:0000313" key="3">
    <source>
        <dbReference type="Proteomes" id="UP000515856"/>
    </source>
</evidence>
<evidence type="ECO:0000313" key="2">
    <source>
        <dbReference type="EMBL" id="QNM11029.1"/>
    </source>
</evidence>
<feature type="region of interest" description="Disordered" evidence="1">
    <location>
        <begin position="108"/>
        <end position="138"/>
    </location>
</feature>
<protein>
    <submittedName>
        <fullName evidence="2">YjdF family protein</fullName>
    </submittedName>
</protein>
<dbReference type="RefSeq" id="WP_117455337.1">
    <property type="nucleotide sequence ID" value="NZ_CP060636.1"/>
</dbReference>
<accession>A0A7G9GJP7</accession>
<proteinExistence type="predicted"/>
<evidence type="ECO:0000256" key="1">
    <source>
        <dbReference type="SAM" id="MobiDB-lite"/>
    </source>
</evidence>
<dbReference type="AlphaFoldDB" id="A0A7G9GJP7"/>
<keyword evidence="3" id="KW-1185">Reference proteome</keyword>
<sequence>MDKTGIVLRVFFEDPFWIIWVEVYVDDRQMISRNVIPKEFNDQEVYHWIIQHYDHLRFCSTDNVVEKSIHKNPKRSIREIAKQMKQPCVSTKSQNAYKKAMQTFLIQQKKEHHQDVSSQKVERFEKKQQKKKRKHRGR</sequence>
<organism evidence="2 3">
    <name type="scientific">[Eubacterium] hominis</name>
    <dbReference type="NCBI Taxonomy" id="2764325"/>
    <lineage>
        <taxon>Bacteria</taxon>
        <taxon>Bacillati</taxon>
        <taxon>Bacillota</taxon>
        <taxon>Erysipelotrichia</taxon>
        <taxon>Erysipelotrichales</taxon>
        <taxon>Erysipelotrichaceae</taxon>
        <taxon>Amedibacillus</taxon>
    </lineage>
</organism>